<dbReference type="RefSeq" id="WP_222978709.1">
    <property type="nucleotide sequence ID" value="NZ_JAINVZ010000010.1"/>
</dbReference>
<name>A0ABS7QXH7_9ACTN</name>
<evidence type="ECO:0000313" key="4">
    <source>
        <dbReference type="Proteomes" id="UP001198565"/>
    </source>
</evidence>
<sequence>MPELTPPTPAVPLAALLDHADLGLRRLAGPDPGGVAVRWVHASEMADPVPYLLGGELLLTAGVHFPPEDATGAADVLDGYVARLARGGVAALGFGVTPVLEETPRALPRACERYGVPLVEVPPGTPFAGVARAVWQLMAQARHRELRRVAQAQQGLAAAAAAPDPVPAVLRQLARRLGARACVLGSRREELYAAGPVPPDDVAEAMRELAGVVRSGRAGAPTTAAEAAGGRRLLAHALGEGGTAALVLAMPEGGEAGGAAIAGVAAVLLSLLTARDLGAASADRTSALVRLLLGADSETVAPLLSGAPEPWWTVVHGHRRDPADPSPRASAAALAAALGSPLADAEEGGPVRVLVPEETGAPGREQVAVPGWTLGVSAPARTAELPGADAQAGAALRRAVASHTAVVRHRAADDGIGALLPPEDARAYAAARLAPVAGSPALLETLRTWLALHGGWDRTAAALRVHRNTVRQRVARAADLLDADLNDPDVRADLWLALRHL</sequence>
<keyword evidence="4" id="KW-1185">Reference proteome</keyword>
<dbReference type="Pfam" id="PF13556">
    <property type="entry name" value="HTH_30"/>
    <property type="match status" value="1"/>
</dbReference>
<feature type="domain" description="PucR C-terminal helix-turn-helix" evidence="2">
    <location>
        <begin position="442"/>
        <end position="499"/>
    </location>
</feature>
<dbReference type="PANTHER" id="PTHR33744:SF1">
    <property type="entry name" value="DNA-BINDING TRANSCRIPTIONAL ACTIVATOR ADER"/>
    <property type="match status" value="1"/>
</dbReference>
<organism evidence="3 4">
    <name type="scientific">Streptantibioticus parmotrematis</name>
    <dbReference type="NCBI Taxonomy" id="2873249"/>
    <lineage>
        <taxon>Bacteria</taxon>
        <taxon>Bacillati</taxon>
        <taxon>Actinomycetota</taxon>
        <taxon>Actinomycetes</taxon>
        <taxon>Kitasatosporales</taxon>
        <taxon>Streptomycetaceae</taxon>
        <taxon>Streptantibioticus</taxon>
    </lineage>
</organism>
<dbReference type="Gene3D" id="1.10.10.2840">
    <property type="entry name" value="PucR C-terminal helix-turn-helix domain"/>
    <property type="match status" value="1"/>
</dbReference>
<evidence type="ECO:0000259" key="1">
    <source>
        <dbReference type="Pfam" id="PF07905"/>
    </source>
</evidence>
<evidence type="ECO:0000313" key="3">
    <source>
        <dbReference type="EMBL" id="MBY8886484.1"/>
    </source>
</evidence>
<feature type="domain" description="Purine catabolism PurC-like" evidence="1">
    <location>
        <begin position="23"/>
        <end position="136"/>
    </location>
</feature>
<dbReference type="InterPro" id="IPR025736">
    <property type="entry name" value="PucR_C-HTH_dom"/>
</dbReference>
<dbReference type="PANTHER" id="PTHR33744">
    <property type="entry name" value="CARBOHYDRATE DIACID REGULATOR"/>
    <property type="match status" value="1"/>
</dbReference>
<reference evidence="3 4" key="1">
    <citation type="submission" date="2021-08" db="EMBL/GenBank/DDBJ databases">
        <title>Streptomyces sp. PTM05 isolated from lichen.</title>
        <authorList>
            <person name="Somphong A."/>
            <person name="Phongsopitanun W."/>
            <person name="Tanasupawat S."/>
        </authorList>
    </citation>
    <scope>NUCLEOTIDE SEQUENCE [LARGE SCALE GENOMIC DNA]</scope>
    <source>
        <strain evidence="3 4">Ptm05</strain>
    </source>
</reference>
<dbReference type="InterPro" id="IPR042070">
    <property type="entry name" value="PucR_C-HTH_sf"/>
</dbReference>
<dbReference type="InterPro" id="IPR012914">
    <property type="entry name" value="PucR_dom"/>
</dbReference>
<proteinExistence type="predicted"/>
<dbReference type="Proteomes" id="UP001198565">
    <property type="component" value="Unassembled WGS sequence"/>
</dbReference>
<dbReference type="Pfam" id="PF07905">
    <property type="entry name" value="PucR"/>
    <property type="match status" value="1"/>
</dbReference>
<evidence type="ECO:0000259" key="2">
    <source>
        <dbReference type="Pfam" id="PF13556"/>
    </source>
</evidence>
<gene>
    <name evidence="3" type="ORF">K7472_16655</name>
</gene>
<comment type="caution">
    <text evidence="3">The sequence shown here is derived from an EMBL/GenBank/DDBJ whole genome shotgun (WGS) entry which is preliminary data.</text>
</comment>
<protein>
    <submittedName>
        <fullName evidence="3">PucR family transcriptional regulator</fullName>
    </submittedName>
</protein>
<dbReference type="EMBL" id="JAINVZ010000010">
    <property type="protein sequence ID" value="MBY8886484.1"/>
    <property type="molecule type" value="Genomic_DNA"/>
</dbReference>
<accession>A0ABS7QXH7</accession>
<dbReference type="InterPro" id="IPR051448">
    <property type="entry name" value="CdaR-like_regulators"/>
</dbReference>